<evidence type="ECO:0000256" key="3">
    <source>
        <dbReference type="ARBA" id="ARBA00023242"/>
    </source>
</evidence>
<dbReference type="Pfam" id="PF01342">
    <property type="entry name" value="SAND"/>
    <property type="match status" value="1"/>
</dbReference>
<proteinExistence type="predicted"/>
<dbReference type="PANTHER" id="PTHR10417:SF4">
    <property type="entry name" value="SAND DOMAIN-CONTAINING PROTEIN-RELATED"/>
    <property type="match status" value="1"/>
</dbReference>
<dbReference type="SMART" id="SM00258">
    <property type="entry name" value="SAND"/>
    <property type="match status" value="1"/>
</dbReference>
<reference evidence="7" key="1">
    <citation type="submission" date="2022-11" db="UniProtKB">
        <authorList>
            <consortium name="WormBaseParasite"/>
        </authorList>
    </citation>
    <scope>IDENTIFICATION</scope>
</reference>
<evidence type="ECO:0000256" key="4">
    <source>
        <dbReference type="SAM" id="MobiDB-lite"/>
    </source>
</evidence>
<keyword evidence="2" id="KW-0804">Transcription</keyword>
<feature type="region of interest" description="Disordered" evidence="4">
    <location>
        <begin position="176"/>
        <end position="197"/>
    </location>
</feature>
<feature type="domain" description="SAND" evidence="5">
    <location>
        <begin position="66"/>
        <end position="148"/>
    </location>
</feature>
<keyword evidence="1" id="KW-0805">Transcription regulation</keyword>
<dbReference type="Proteomes" id="UP000887561">
    <property type="component" value="Unplaced"/>
</dbReference>
<dbReference type="PANTHER" id="PTHR10417">
    <property type="entry name" value="GLUCOCORTICOID MODULATORY ELEMENT-BINDING PROTEIN"/>
    <property type="match status" value="1"/>
</dbReference>
<dbReference type="Gene3D" id="3.10.390.10">
    <property type="entry name" value="SAND domain-like"/>
    <property type="match status" value="1"/>
</dbReference>
<dbReference type="InterPro" id="IPR000770">
    <property type="entry name" value="SAND_dom"/>
</dbReference>
<dbReference type="GO" id="GO:0046872">
    <property type="term" value="F:metal ion binding"/>
    <property type="evidence" value="ECO:0007669"/>
    <property type="project" value="UniProtKB-KW"/>
</dbReference>
<keyword evidence="6" id="KW-1185">Reference proteome</keyword>
<dbReference type="InterPro" id="IPR010919">
    <property type="entry name" value="SAND-like_dom_sf"/>
</dbReference>
<evidence type="ECO:0000313" key="7">
    <source>
        <dbReference type="WBParaSite" id="scaffold10264_cov208.g14655"/>
    </source>
</evidence>
<evidence type="ECO:0000259" key="5">
    <source>
        <dbReference type="PROSITE" id="PS50864"/>
    </source>
</evidence>
<accession>A0A915LBZ1</accession>
<name>A0A915LBZ1_MELJA</name>
<organism evidence="6 7">
    <name type="scientific">Meloidogyne javanica</name>
    <name type="common">Root-knot nematode worm</name>
    <dbReference type="NCBI Taxonomy" id="6303"/>
    <lineage>
        <taxon>Eukaryota</taxon>
        <taxon>Metazoa</taxon>
        <taxon>Ecdysozoa</taxon>
        <taxon>Nematoda</taxon>
        <taxon>Chromadorea</taxon>
        <taxon>Rhabditida</taxon>
        <taxon>Tylenchina</taxon>
        <taxon>Tylenchomorpha</taxon>
        <taxon>Tylenchoidea</taxon>
        <taxon>Meloidogynidae</taxon>
        <taxon>Meloidogyninae</taxon>
        <taxon>Meloidogyne</taxon>
        <taxon>Meloidogyne incognita group</taxon>
    </lineage>
</organism>
<feature type="compositionally biased region" description="Low complexity" evidence="4">
    <location>
        <begin position="31"/>
        <end position="52"/>
    </location>
</feature>
<protein>
    <submittedName>
        <fullName evidence="7">SAND domain-containing protein</fullName>
    </submittedName>
</protein>
<dbReference type="GO" id="GO:0003677">
    <property type="term" value="F:DNA binding"/>
    <property type="evidence" value="ECO:0007669"/>
    <property type="project" value="UniProtKB-KW"/>
</dbReference>
<sequence length="197" mass="22999">MWRLFHGRPASLRELNGVDNYNNNNLIFQQQNESQHPQQQQIQTPTRPSSSSNYYKKEECSGDELPPNEELIGAPVHEIRCGLLIGKLHMIRFTCPGIHRKCVEFEGKLISPRQFTIKAEKDKQKDWKGSIRLGKHNLRTLMEMKTLDFYEHEINCSLKCQSRNYIKNRKAEGGNNEMNINSDNNSERFSEMCEINE</sequence>
<evidence type="ECO:0000256" key="2">
    <source>
        <dbReference type="ARBA" id="ARBA00023163"/>
    </source>
</evidence>
<dbReference type="SUPFAM" id="SSF63763">
    <property type="entry name" value="SAND domain-like"/>
    <property type="match status" value="1"/>
</dbReference>
<evidence type="ECO:0000256" key="1">
    <source>
        <dbReference type="ARBA" id="ARBA00023015"/>
    </source>
</evidence>
<evidence type="ECO:0000313" key="6">
    <source>
        <dbReference type="Proteomes" id="UP000887561"/>
    </source>
</evidence>
<feature type="region of interest" description="Disordered" evidence="4">
    <location>
        <begin position="31"/>
        <end position="66"/>
    </location>
</feature>
<keyword evidence="3" id="KW-0539">Nucleus</keyword>
<dbReference type="WBParaSite" id="scaffold10264_cov208.g14655">
    <property type="protein sequence ID" value="scaffold10264_cov208.g14655"/>
    <property type="gene ID" value="scaffold10264_cov208.g14655"/>
</dbReference>
<dbReference type="PROSITE" id="PS50864">
    <property type="entry name" value="SAND"/>
    <property type="match status" value="1"/>
</dbReference>
<dbReference type="AlphaFoldDB" id="A0A915LBZ1"/>